<name>A0ABR3AE53_9AGAR</name>
<proteinExistence type="predicted"/>
<dbReference type="InterPro" id="IPR015943">
    <property type="entry name" value="WD40/YVTN_repeat-like_dom_sf"/>
</dbReference>
<comment type="caution">
    <text evidence="1">The sequence shown here is derived from an EMBL/GenBank/DDBJ whole genome shotgun (WGS) entry which is preliminary data.</text>
</comment>
<evidence type="ECO:0000313" key="1">
    <source>
        <dbReference type="EMBL" id="KAL0071671.1"/>
    </source>
</evidence>
<gene>
    <name evidence="1" type="ORF">AAF712_001528</name>
</gene>
<evidence type="ECO:0000313" key="2">
    <source>
        <dbReference type="Proteomes" id="UP001437256"/>
    </source>
</evidence>
<organism evidence="1 2">
    <name type="scientific">Marasmius tenuissimus</name>
    <dbReference type="NCBI Taxonomy" id="585030"/>
    <lineage>
        <taxon>Eukaryota</taxon>
        <taxon>Fungi</taxon>
        <taxon>Dikarya</taxon>
        <taxon>Basidiomycota</taxon>
        <taxon>Agaricomycotina</taxon>
        <taxon>Agaricomycetes</taxon>
        <taxon>Agaricomycetidae</taxon>
        <taxon>Agaricales</taxon>
        <taxon>Marasmiineae</taxon>
        <taxon>Marasmiaceae</taxon>
        <taxon>Marasmius</taxon>
    </lineage>
</organism>
<sequence>MPSLSEYQWLDEDTILLGPNSLEDLERIAFNQQGRYLALGSPDLIQVWDLWNLEGTPAYALMQWLAPTAITCMKWLDSEHLVTGHADGRVYIVRVQTPPAKSGCNHPFSDLIQDTDQSDNDGVAEIRGLRMRGCLDKVAAFTLWNFGSRPLLLAAIGALIYVWQGESADLQCPWRCLGRLPDPPSIGGKDVVNQHVSDLFVGSDSRVVTCYTDVGTIVWELNPSDPMQSTACDASRIGGRITDLCSETGQVLVADPSRNEYVLYNRSLSVRKFCPKSSILQQPRTIGAAMYLSGSILANSGLRELILWDIAEKERGFKTFKCPKKGINTSWASIVVALNEPLRQAQFRLLR</sequence>
<dbReference type="InterPro" id="IPR036322">
    <property type="entry name" value="WD40_repeat_dom_sf"/>
</dbReference>
<dbReference type="EMBL" id="JBBXMP010000003">
    <property type="protein sequence ID" value="KAL0071671.1"/>
    <property type="molecule type" value="Genomic_DNA"/>
</dbReference>
<accession>A0ABR3AE53</accession>
<dbReference type="SUPFAM" id="SSF50978">
    <property type="entry name" value="WD40 repeat-like"/>
    <property type="match status" value="1"/>
</dbReference>
<dbReference type="Proteomes" id="UP001437256">
    <property type="component" value="Unassembled WGS sequence"/>
</dbReference>
<protein>
    <submittedName>
        <fullName evidence="1">Uncharacterized protein</fullName>
    </submittedName>
</protein>
<keyword evidence="2" id="KW-1185">Reference proteome</keyword>
<dbReference type="Gene3D" id="2.130.10.10">
    <property type="entry name" value="YVTN repeat-like/Quinoprotein amine dehydrogenase"/>
    <property type="match status" value="1"/>
</dbReference>
<reference evidence="1 2" key="1">
    <citation type="submission" date="2024-05" db="EMBL/GenBank/DDBJ databases">
        <title>A draft genome resource for the thread blight pathogen Marasmius tenuissimus strain MS-2.</title>
        <authorList>
            <person name="Yulfo-Soto G.E."/>
            <person name="Baruah I.K."/>
            <person name="Amoako-Attah I."/>
            <person name="Bukari Y."/>
            <person name="Meinhardt L.W."/>
            <person name="Bailey B.A."/>
            <person name="Cohen S.P."/>
        </authorList>
    </citation>
    <scope>NUCLEOTIDE SEQUENCE [LARGE SCALE GENOMIC DNA]</scope>
    <source>
        <strain evidence="1 2">MS-2</strain>
    </source>
</reference>